<protein>
    <submittedName>
        <fullName evidence="1 2">Uncharacterized protein</fullName>
    </submittedName>
</protein>
<dbReference type="EnsemblPlants" id="Pp3c1_42160V3.1">
    <property type="protein sequence ID" value="PAC:32966786.CDS.1"/>
    <property type="gene ID" value="Pp3c1_42160"/>
</dbReference>
<evidence type="ECO:0000313" key="1">
    <source>
        <dbReference type="EMBL" id="PNR63514.1"/>
    </source>
</evidence>
<accession>A0A2K1LBV3</accession>
<reference evidence="2" key="3">
    <citation type="submission" date="2020-12" db="UniProtKB">
        <authorList>
            <consortium name="EnsemblPlants"/>
        </authorList>
    </citation>
    <scope>IDENTIFICATION</scope>
</reference>
<reference evidence="1 3" key="2">
    <citation type="journal article" date="2018" name="Plant J.">
        <title>The Physcomitrella patens chromosome-scale assembly reveals moss genome structure and evolution.</title>
        <authorList>
            <person name="Lang D."/>
            <person name="Ullrich K.K."/>
            <person name="Murat F."/>
            <person name="Fuchs J."/>
            <person name="Jenkins J."/>
            <person name="Haas F.B."/>
            <person name="Piednoel M."/>
            <person name="Gundlach H."/>
            <person name="Van Bel M."/>
            <person name="Meyberg R."/>
            <person name="Vives C."/>
            <person name="Morata J."/>
            <person name="Symeonidi A."/>
            <person name="Hiss M."/>
            <person name="Muchero W."/>
            <person name="Kamisugi Y."/>
            <person name="Saleh O."/>
            <person name="Blanc G."/>
            <person name="Decker E.L."/>
            <person name="van Gessel N."/>
            <person name="Grimwood J."/>
            <person name="Hayes R.D."/>
            <person name="Graham S.W."/>
            <person name="Gunter L.E."/>
            <person name="McDaniel S.F."/>
            <person name="Hoernstein S.N.W."/>
            <person name="Larsson A."/>
            <person name="Li F.W."/>
            <person name="Perroud P.F."/>
            <person name="Phillips J."/>
            <person name="Ranjan P."/>
            <person name="Rokshar D.S."/>
            <person name="Rothfels C.J."/>
            <person name="Schneider L."/>
            <person name="Shu S."/>
            <person name="Stevenson D.W."/>
            <person name="Thummler F."/>
            <person name="Tillich M."/>
            <person name="Villarreal Aguilar J.C."/>
            <person name="Widiez T."/>
            <person name="Wong G.K."/>
            <person name="Wymore A."/>
            <person name="Zhang Y."/>
            <person name="Zimmer A.D."/>
            <person name="Quatrano R.S."/>
            <person name="Mayer K.F.X."/>
            <person name="Goodstein D."/>
            <person name="Casacuberta J.M."/>
            <person name="Vandepoele K."/>
            <person name="Reski R."/>
            <person name="Cuming A.C."/>
            <person name="Tuskan G.A."/>
            <person name="Maumus F."/>
            <person name="Salse J."/>
            <person name="Schmutz J."/>
            <person name="Rensing S.A."/>
        </authorList>
    </citation>
    <scope>NUCLEOTIDE SEQUENCE [LARGE SCALE GENOMIC DNA]</scope>
    <source>
        <strain evidence="2 3">cv. Gransden 2004</strain>
    </source>
</reference>
<sequence>MDGWSEKGDVTSRTLRDCKRALERGVAPYNGGSSLCTSDGRSDILVTCSDVEQAD</sequence>
<dbReference type="InParanoid" id="A0A2K1LBV3"/>
<keyword evidence="3" id="KW-1185">Reference proteome</keyword>
<gene>
    <name evidence="1" type="ORF">PHYPA_001940</name>
</gene>
<dbReference type="EMBL" id="ABEU02000001">
    <property type="protein sequence ID" value="PNR63514.1"/>
    <property type="molecule type" value="Genomic_DNA"/>
</dbReference>
<name>A0A2K1LBV3_PHYPA</name>
<reference evidence="1 3" key="1">
    <citation type="journal article" date="2008" name="Science">
        <title>The Physcomitrella genome reveals evolutionary insights into the conquest of land by plants.</title>
        <authorList>
            <person name="Rensing S."/>
            <person name="Lang D."/>
            <person name="Zimmer A."/>
            <person name="Terry A."/>
            <person name="Salamov A."/>
            <person name="Shapiro H."/>
            <person name="Nishiyama T."/>
            <person name="Perroud P.-F."/>
            <person name="Lindquist E."/>
            <person name="Kamisugi Y."/>
            <person name="Tanahashi T."/>
            <person name="Sakakibara K."/>
            <person name="Fujita T."/>
            <person name="Oishi K."/>
            <person name="Shin-I T."/>
            <person name="Kuroki Y."/>
            <person name="Toyoda A."/>
            <person name="Suzuki Y."/>
            <person name="Hashimoto A."/>
            <person name="Yamaguchi K."/>
            <person name="Sugano A."/>
            <person name="Kohara Y."/>
            <person name="Fujiyama A."/>
            <person name="Anterola A."/>
            <person name="Aoki S."/>
            <person name="Ashton N."/>
            <person name="Barbazuk W.B."/>
            <person name="Barker E."/>
            <person name="Bennetzen J."/>
            <person name="Bezanilla M."/>
            <person name="Blankenship R."/>
            <person name="Cho S.H."/>
            <person name="Dutcher S."/>
            <person name="Estelle M."/>
            <person name="Fawcett J.A."/>
            <person name="Gundlach H."/>
            <person name="Hanada K."/>
            <person name="Heyl A."/>
            <person name="Hicks K.A."/>
            <person name="Hugh J."/>
            <person name="Lohr M."/>
            <person name="Mayer K."/>
            <person name="Melkozernov A."/>
            <person name="Murata T."/>
            <person name="Nelson D."/>
            <person name="Pils B."/>
            <person name="Prigge M."/>
            <person name="Reiss B."/>
            <person name="Renner T."/>
            <person name="Rombauts S."/>
            <person name="Rushton P."/>
            <person name="Sanderfoot A."/>
            <person name="Schween G."/>
            <person name="Shiu S.-H."/>
            <person name="Stueber K."/>
            <person name="Theodoulou F.L."/>
            <person name="Tu H."/>
            <person name="Van de Peer Y."/>
            <person name="Verrier P.J."/>
            <person name="Waters E."/>
            <person name="Wood A."/>
            <person name="Yang L."/>
            <person name="Cove D."/>
            <person name="Cuming A."/>
            <person name="Hasebe M."/>
            <person name="Lucas S."/>
            <person name="Mishler D.B."/>
            <person name="Reski R."/>
            <person name="Grigoriev I."/>
            <person name="Quatrano R.S."/>
            <person name="Boore J.L."/>
        </authorList>
    </citation>
    <scope>NUCLEOTIDE SEQUENCE [LARGE SCALE GENOMIC DNA]</scope>
    <source>
        <strain evidence="2 3">cv. Gransden 2004</strain>
    </source>
</reference>
<dbReference type="AlphaFoldDB" id="A0A2K1LBV3"/>
<organism evidence="1">
    <name type="scientific">Physcomitrium patens</name>
    <name type="common">Spreading-leaved earth moss</name>
    <name type="synonym">Physcomitrella patens</name>
    <dbReference type="NCBI Taxonomy" id="3218"/>
    <lineage>
        <taxon>Eukaryota</taxon>
        <taxon>Viridiplantae</taxon>
        <taxon>Streptophyta</taxon>
        <taxon>Embryophyta</taxon>
        <taxon>Bryophyta</taxon>
        <taxon>Bryophytina</taxon>
        <taxon>Bryopsida</taxon>
        <taxon>Funariidae</taxon>
        <taxon>Funariales</taxon>
        <taxon>Funariaceae</taxon>
        <taxon>Physcomitrium</taxon>
    </lineage>
</organism>
<evidence type="ECO:0000313" key="3">
    <source>
        <dbReference type="Proteomes" id="UP000006727"/>
    </source>
</evidence>
<proteinExistence type="predicted"/>
<dbReference type="Gramene" id="Pp3c1_42160V3.1">
    <property type="protein sequence ID" value="PAC:32966786.CDS.1"/>
    <property type="gene ID" value="Pp3c1_42160"/>
</dbReference>
<evidence type="ECO:0000313" key="2">
    <source>
        <dbReference type="EnsemblPlants" id="PAC:32966786.CDS.1"/>
    </source>
</evidence>
<dbReference type="Proteomes" id="UP000006727">
    <property type="component" value="Chromosome 1"/>
</dbReference>